<evidence type="ECO:0000313" key="1">
    <source>
        <dbReference type="EMBL" id="KAK3692138.1"/>
    </source>
</evidence>
<sequence>MSPAITTTESPSSNVLPSPAIRAQIDARLVALVEAMLAHPQMKAPNRHPTPYHLWDFAMRTEYTLSELDNIEAGRAVRHPGQIHGYRATGKPNPAKARECKQDVFTRSQTFELLITAPPARLAMMGLAAVDVGDEIKAKSKAVLEAFKPIESF</sequence>
<evidence type="ECO:0000313" key="2">
    <source>
        <dbReference type="Proteomes" id="UP001270362"/>
    </source>
</evidence>
<reference evidence="1" key="1">
    <citation type="journal article" date="2023" name="Mol. Phylogenet. Evol.">
        <title>Genome-scale phylogeny and comparative genomics of the fungal order Sordariales.</title>
        <authorList>
            <person name="Hensen N."/>
            <person name="Bonometti L."/>
            <person name="Westerberg I."/>
            <person name="Brannstrom I.O."/>
            <person name="Guillou S."/>
            <person name="Cros-Aarteil S."/>
            <person name="Calhoun S."/>
            <person name="Haridas S."/>
            <person name="Kuo A."/>
            <person name="Mondo S."/>
            <person name="Pangilinan J."/>
            <person name="Riley R."/>
            <person name="LaButti K."/>
            <person name="Andreopoulos B."/>
            <person name="Lipzen A."/>
            <person name="Chen C."/>
            <person name="Yan M."/>
            <person name="Daum C."/>
            <person name="Ng V."/>
            <person name="Clum A."/>
            <person name="Steindorff A."/>
            <person name="Ohm R.A."/>
            <person name="Martin F."/>
            <person name="Silar P."/>
            <person name="Natvig D.O."/>
            <person name="Lalanne C."/>
            <person name="Gautier V."/>
            <person name="Ament-Velasquez S.L."/>
            <person name="Kruys A."/>
            <person name="Hutchinson M.I."/>
            <person name="Powell A.J."/>
            <person name="Barry K."/>
            <person name="Miller A.N."/>
            <person name="Grigoriev I.V."/>
            <person name="Debuchy R."/>
            <person name="Gladieux P."/>
            <person name="Hiltunen Thoren M."/>
            <person name="Johannesson H."/>
        </authorList>
    </citation>
    <scope>NUCLEOTIDE SEQUENCE</scope>
    <source>
        <strain evidence="1">CBS 314.62</strain>
    </source>
</reference>
<protein>
    <submittedName>
        <fullName evidence="1">Uncharacterized protein</fullName>
    </submittedName>
</protein>
<dbReference type="AlphaFoldDB" id="A0AAE1CFB6"/>
<dbReference type="Proteomes" id="UP001270362">
    <property type="component" value="Unassembled WGS sequence"/>
</dbReference>
<reference evidence="1" key="2">
    <citation type="submission" date="2023-06" db="EMBL/GenBank/DDBJ databases">
        <authorList>
            <consortium name="Lawrence Berkeley National Laboratory"/>
            <person name="Haridas S."/>
            <person name="Hensen N."/>
            <person name="Bonometti L."/>
            <person name="Westerberg I."/>
            <person name="Brannstrom I.O."/>
            <person name="Guillou S."/>
            <person name="Cros-Aarteil S."/>
            <person name="Calhoun S."/>
            <person name="Kuo A."/>
            <person name="Mondo S."/>
            <person name="Pangilinan J."/>
            <person name="Riley R."/>
            <person name="Labutti K."/>
            <person name="Andreopoulos B."/>
            <person name="Lipzen A."/>
            <person name="Chen C."/>
            <person name="Yanf M."/>
            <person name="Daum C."/>
            <person name="Ng V."/>
            <person name="Clum A."/>
            <person name="Steindorff A."/>
            <person name="Ohm R."/>
            <person name="Martin F."/>
            <person name="Silar P."/>
            <person name="Natvig D."/>
            <person name="Lalanne C."/>
            <person name="Gautier V."/>
            <person name="Ament-Velasquez S.L."/>
            <person name="Kruys A."/>
            <person name="Hutchinson M.I."/>
            <person name="Powell A.J."/>
            <person name="Barry K."/>
            <person name="Miller A.N."/>
            <person name="Grigoriev I.V."/>
            <person name="Debuchy R."/>
            <person name="Gladieux P."/>
            <person name="Thoren M.H."/>
            <person name="Johannesson H."/>
        </authorList>
    </citation>
    <scope>NUCLEOTIDE SEQUENCE</scope>
    <source>
        <strain evidence="1">CBS 314.62</strain>
    </source>
</reference>
<organism evidence="1 2">
    <name type="scientific">Podospora appendiculata</name>
    <dbReference type="NCBI Taxonomy" id="314037"/>
    <lineage>
        <taxon>Eukaryota</taxon>
        <taxon>Fungi</taxon>
        <taxon>Dikarya</taxon>
        <taxon>Ascomycota</taxon>
        <taxon>Pezizomycotina</taxon>
        <taxon>Sordariomycetes</taxon>
        <taxon>Sordariomycetidae</taxon>
        <taxon>Sordariales</taxon>
        <taxon>Podosporaceae</taxon>
        <taxon>Podospora</taxon>
    </lineage>
</organism>
<accession>A0AAE1CFB6</accession>
<comment type="caution">
    <text evidence="1">The sequence shown here is derived from an EMBL/GenBank/DDBJ whole genome shotgun (WGS) entry which is preliminary data.</text>
</comment>
<proteinExistence type="predicted"/>
<keyword evidence="2" id="KW-1185">Reference proteome</keyword>
<dbReference type="EMBL" id="JAULSO010000001">
    <property type="protein sequence ID" value="KAK3692138.1"/>
    <property type="molecule type" value="Genomic_DNA"/>
</dbReference>
<name>A0AAE1CFB6_9PEZI</name>
<gene>
    <name evidence="1" type="ORF">B0T22DRAFT_531682</name>
</gene>